<feature type="transmembrane region" description="Helical" evidence="5">
    <location>
        <begin position="314"/>
        <end position="334"/>
    </location>
</feature>
<feature type="transmembrane region" description="Helical" evidence="5">
    <location>
        <begin position="86"/>
        <end position="106"/>
    </location>
</feature>
<sequence length="400" mass="45992">MKQLSLNKLINIIIFFFILSLYIFVFIEGLSLISNIISLLLIFLIWTNFLLSKRKLVFNNALLIYLMFFLLVIISIIFSINQDAVIIQIRSLFFIFLVMISLVNYIDTIDKLERFMVSFVYSGSIASIYILLSSDFSTLIRFGDQLGNVNSVGIIIGIAATFCIYFILEEKKYWYILLLFIMVPTILLTGSRKALLFIILNMIIILYFRNRKGFSNKIKFVVIGLFILLVISYLIFNVPIFYEIIGNRVENLISFIIEDSNEEASINVRNQLTSFGLEMFKDQPLTGYGIDNYKYLLSSYGGGNFYSHNNFIELLVGTGILGVLVFYLLHFVVLKDLFKTAKNNKYKTICYTFIAIIISYIVMSIGLVYYNSKHFSILLAVGSIISRVIVVESRRKTNGL</sequence>
<feature type="transmembrane region" description="Helical" evidence="5">
    <location>
        <begin position="115"/>
        <end position="132"/>
    </location>
</feature>
<proteinExistence type="predicted"/>
<feature type="transmembrane region" description="Helical" evidence="5">
    <location>
        <begin position="194"/>
        <end position="209"/>
    </location>
</feature>
<dbReference type="RefSeq" id="WP_153792433.1">
    <property type="nucleotide sequence ID" value="NZ_CP045915.1"/>
</dbReference>
<protein>
    <recommendedName>
        <fullName evidence="6">O-antigen ligase-related domain-containing protein</fullName>
    </recommendedName>
</protein>
<evidence type="ECO:0000313" key="7">
    <source>
        <dbReference type="EMBL" id="QGH36259.1"/>
    </source>
</evidence>
<evidence type="ECO:0000256" key="3">
    <source>
        <dbReference type="ARBA" id="ARBA00022989"/>
    </source>
</evidence>
<keyword evidence="2 5" id="KW-0812">Transmembrane</keyword>
<keyword evidence="4 5" id="KW-0472">Membrane</keyword>
<feature type="transmembrane region" description="Helical" evidence="5">
    <location>
        <begin position="173"/>
        <end position="188"/>
    </location>
</feature>
<comment type="subcellular location">
    <subcellularLocation>
        <location evidence="1">Membrane</location>
        <topology evidence="1">Multi-pass membrane protein</topology>
    </subcellularLocation>
</comment>
<dbReference type="PANTHER" id="PTHR37422">
    <property type="entry name" value="TEICHURONIC ACID BIOSYNTHESIS PROTEIN TUAE"/>
    <property type="match status" value="1"/>
</dbReference>
<evidence type="ECO:0000256" key="1">
    <source>
        <dbReference type="ARBA" id="ARBA00004141"/>
    </source>
</evidence>
<dbReference type="KEGG" id="grc:GI584_20415"/>
<dbReference type="Proteomes" id="UP000339690">
    <property type="component" value="Chromosome"/>
</dbReference>
<evidence type="ECO:0000259" key="6">
    <source>
        <dbReference type="Pfam" id="PF04932"/>
    </source>
</evidence>
<feature type="transmembrane region" description="Helical" evidence="5">
    <location>
        <begin position="152"/>
        <end position="168"/>
    </location>
</feature>
<dbReference type="AlphaFoldDB" id="A0A5Q2TMS5"/>
<dbReference type="GO" id="GO:0016020">
    <property type="term" value="C:membrane"/>
    <property type="evidence" value="ECO:0007669"/>
    <property type="project" value="UniProtKB-SubCell"/>
</dbReference>
<dbReference type="InterPro" id="IPR007016">
    <property type="entry name" value="O-antigen_ligase-rel_domated"/>
</dbReference>
<keyword evidence="3 5" id="KW-1133">Transmembrane helix</keyword>
<feature type="transmembrane region" description="Helical" evidence="5">
    <location>
        <begin position="9"/>
        <end position="27"/>
    </location>
</feature>
<feature type="transmembrane region" description="Helical" evidence="5">
    <location>
        <begin position="63"/>
        <end position="80"/>
    </location>
</feature>
<evidence type="ECO:0000256" key="4">
    <source>
        <dbReference type="ARBA" id="ARBA00023136"/>
    </source>
</evidence>
<dbReference type="InterPro" id="IPR051533">
    <property type="entry name" value="WaaL-like"/>
</dbReference>
<evidence type="ECO:0000256" key="2">
    <source>
        <dbReference type="ARBA" id="ARBA00022692"/>
    </source>
</evidence>
<dbReference type="PANTHER" id="PTHR37422:SF13">
    <property type="entry name" value="LIPOPOLYSACCHARIDE BIOSYNTHESIS PROTEIN PA4999-RELATED"/>
    <property type="match status" value="1"/>
</dbReference>
<keyword evidence="8" id="KW-1185">Reference proteome</keyword>
<name>A0A5Q2TMS5_9BACI</name>
<reference evidence="7 8" key="1">
    <citation type="submission" date="2019-11" db="EMBL/GenBank/DDBJ databases">
        <title>Gracilibacillus salitolerans sp. nov., a moderate halophile isolated from a saline soil in northwest China.</title>
        <authorList>
            <person name="Gan L."/>
        </authorList>
    </citation>
    <scope>NUCLEOTIDE SEQUENCE [LARGE SCALE GENOMIC DNA]</scope>
    <source>
        <strain evidence="7 8">SCU50</strain>
    </source>
</reference>
<dbReference type="EMBL" id="CP045915">
    <property type="protein sequence ID" value="QGH36259.1"/>
    <property type="molecule type" value="Genomic_DNA"/>
</dbReference>
<feature type="transmembrane region" description="Helical" evidence="5">
    <location>
        <begin position="375"/>
        <end position="391"/>
    </location>
</feature>
<feature type="transmembrane region" description="Helical" evidence="5">
    <location>
        <begin position="33"/>
        <end position="51"/>
    </location>
</feature>
<feature type="domain" description="O-antigen ligase-related" evidence="6">
    <location>
        <begin position="178"/>
        <end position="327"/>
    </location>
</feature>
<evidence type="ECO:0000313" key="8">
    <source>
        <dbReference type="Proteomes" id="UP000339690"/>
    </source>
</evidence>
<accession>A0A5Q2TMS5</accession>
<organism evidence="7 8">
    <name type="scientific">Gracilibacillus salitolerans</name>
    <dbReference type="NCBI Taxonomy" id="2663022"/>
    <lineage>
        <taxon>Bacteria</taxon>
        <taxon>Bacillati</taxon>
        <taxon>Bacillota</taxon>
        <taxon>Bacilli</taxon>
        <taxon>Bacillales</taxon>
        <taxon>Bacillaceae</taxon>
        <taxon>Gracilibacillus</taxon>
    </lineage>
</organism>
<gene>
    <name evidence="7" type="ORF">GI584_20415</name>
</gene>
<evidence type="ECO:0000256" key="5">
    <source>
        <dbReference type="SAM" id="Phobius"/>
    </source>
</evidence>
<dbReference type="Pfam" id="PF04932">
    <property type="entry name" value="Wzy_C"/>
    <property type="match status" value="1"/>
</dbReference>
<feature type="transmembrane region" description="Helical" evidence="5">
    <location>
        <begin position="221"/>
        <end position="242"/>
    </location>
</feature>
<feature type="transmembrane region" description="Helical" evidence="5">
    <location>
        <begin position="346"/>
        <end position="369"/>
    </location>
</feature>